<reference evidence="8 9" key="1">
    <citation type="journal article" date="2017" name="Int. J. Syst. Evol. Microbiol.">
        <title>Aquarickettsiella crustaci n. gen. n. sp. (Gammaproteobacteria: Legionellales: Coxiellaceae); a bacterial pathogen of the freshwater crustacean: Gammarus fossarum (Malacostraca: Amphipoda).</title>
        <authorList>
            <person name="Bojko J."/>
            <person name="Dunn A.M."/>
            <person name="Stebbing P.D."/>
            <person name="Van Aerle R."/>
            <person name="Bacela-Spychalska K."/>
            <person name="Bean T.P."/>
            <person name="Stentiford G.D."/>
        </authorList>
    </citation>
    <scope>NUCLEOTIDE SEQUENCE [LARGE SCALE GENOMIC DNA]</scope>
    <source>
        <strain evidence="8">RA15029</strain>
    </source>
</reference>
<dbReference type="Gene3D" id="3.30.1330.30">
    <property type="match status" value="1"/>
</dbReference>
<dbReference type="NCBIfam" id="TIGR00186">
    <property type="entry name" value="rRNA_methyl_3"/>
    <property type="match status" value="1"/>
</dbReference>
<dbReference type="GO" id="GO:0003723">
    <property type="term" value="F:RNA binding"/>
    <property type="evidence" value="ECO:0007669"/>
    <property type="project" value="InterPro"/>
</dbReference>
<evidence type="ECO:0000256" key="5">
    <source>
        <dbReference type="ARBA" id="ARBA00022691"/>
    </source>
</evidence>
<keyword evidence="5 6" id="KW-0949">S-adenosyl-L-methionine</keyword>
<dbReference type="SUPFAM" id="SSF75217">
    <property type="entry name" value="alpha/beta knot"/>
    <property type="match status" value="1"/>
</dbReference>
<accession>A0A370CIV8</accession>
<proteinExistence type="inferred from homology"/>
<keyword evidence="1 6" id="KW-0963">Cytoplasm</keyword>
<feature type="binding site" evidence="6">
    <location>
        <position position="232"/>
    </location>
    <ligand>
        <name>S-adenosyl-L-methionine</name>
        <dbReference type="ChEBI" id="CHEBI:59789"/>
    </ligand>
</feature>
<dbReference type="InterPro" id="IPR013123">
    <property type="entry name" value="SpoU_subst-bd"/>
</dbReference>
<comment type="catalytic activity">
    <reaction evidence="6">
        <text>guanosine(2251) in 23S rRNA + S-adenosyl-L-methionine = 2'-O-methylguanosine(2251) in 23S rRNA + S-adenosyl-L-homocysteine + H(+)</text>
        <dbReference type="Rhea" id="RHEA:24140"/>
        <dbReference type="Rhea" id="RHEA-COMP:10239"/>
        <dbReference type="Rhea" id="RHEA-COMP:10241"/>
        <dbReference type="ChEBI" id="CHEBI:15378"/>
        <dbReference type="ChEBI" id="CHEBI:57856"/>
        <dbReference type="ChEBI" id="CHEBI:59789"/>
        <dbReference type="ChEBI" id="CHEBI:74269"/>
        <dbReference type="ChEBI" id="CHEBI:74445"/>
        <dbReference type="EC" id="2.1.1.185"/>
    </reaction>
</comment>
<dbReference type="SMART" id="SM00967">
    <property type="entry name" value="SpoU_sub_bind"/>
    <property type="match status" value="1"/>
</dbReference>
<dbReference type="InterPro" id="IPR029028">
    <property type="entry name" value="Alpha/beta_knot_MTases"/>
</dbReference>
<dbReference type="SUPFAM" id="SSF55315">
    <property type="entry name" value="L30e-like"/>
    <property type="match status" value="1"/>
</dbReference>
<dbReference type="FunFam" id="3.40.1280.10:FF:000008">
    <property type="entry name" value="Group 3 RNA methyltransferase TrmH"/>
    <property type="match status" value="1"/>
</dbReference>
<dbReference type="HAMAP" id="MF_01887">
    <property type="entry name" value="23SrRNA_methyltr_B"/>
    <property type="match status" value="1"/>
</dbReference>
<dbReference type="GO" id="GO:0005829">
    <property type="term" value="C:cytosol"/>
    <property type="evidence" value="ECO:0007669"/>
    <property type="project" value="TreeGrafter"/>
</dbReference>
<comment type="caution">
    <text evidence="8">The sequence shown here is derived from an EMBL/GenBank/DDBJ whole genome shotgun (WGS) entry which is preliminary data.</text>
</comment>
<comment type="subcellular location">
    <subcellularLocation>
        <location evidence="6">Cytoplasm</location>
    </subcellularLocation>
</comment>
<evidence type="ECO:0000256" key="1">
    <source>
        <dbReference type="ARBA" id="ARBA00022490"/>
    </source>
</evidence>
<keyword evidence="9" id="KW-1185">Reference proteome</keyword>
<sequence length="259" mass="28289">MRHSVKKEFIFGFHAVEALLKKYPERVFQLYRQKGREDKRIQDIIELAEYHQIPVLSIAKINCDQWSDYAPHQGLLAEVKISAQLGEHDLLKLLAKKQFAVTGSIETNKAAFLLLLDEVQDPHNLGACLRSANAAGVDAVVITQDRAAGMTPIVRKVAAGAAEITPLITVTNLANTLRQLKKAGVWLYGLDASATQCLYNTSLTGPLGLVLGAESKGLRRLTKELCDGLMAIPMQGSVSSLNVSVAAGICLFEALRQRQ</sequence>
<reference evidence="8 9" key="2">
    <citation type="journal article" date="2018" name="J. Invertebr. Pathol.">
        <title>'Candidatus Aquirickettsiella gammari' (Gammaproteobacteria: Legionellales: Coxiellaceae): A bacterial pathogen of the freshwater crustacean Gammarus fossarum (Malacostraca: Amphipoda).</title>
        <authorList>
            <person name="Bojko J."/>
            <person name="Dunn A.M."/>
            <person name="Stebbing P.D."/>
            <person name="van Aerle R."/>
            <person name="Bacela-Spychalska K."/>
            <person name="Bean T.P."/>
            <person name="Urrutia A."/>
            <person name="Stentiford G.D."/>
        </authorList>
    </citation>
    <scope>NUCLEOTIDE SEQUENCE [LARGE SCALE GENOMIC DNA]</scope>
    <source>
        <strain evidence="8">RA15029</strain>
    </source>
</reference>
<dbReference type="CDD" id="cd18103">
    <property type="entry name" value="SpoU-like_RlmB"/>
    <property type="match status" value="1"/>
</dbReference>
<keyword evidence="4 6" id="KW-0808">Transferase</keyword>
<evidence type="ECO:0000256" key="3">
    <source>
        <dbReference type="ARBA" id="ARBA00022603"/>
    </source>
</evidence>
<gene>
    <name evidence="6" type="primary">rlmB</name>
    <name evidence="8" type="ORF">CFE62_002000</name>
</gene>
<dbReference type="Proteomes" id="UP000226429">
    <property type="component" value="Unassembled WGS sequence"/>
</dbReference>
<feature type="domain" description="RNA 2-O ribose methyltransferase substrate binding" evidence="7">
    <location>
        <begin position="9"/>
        <end position="85"/>
    </location>
</feature>
<dbReference type="EMBL" id="NMOS02000004">
    <property type="protein sequence ID" value="RDH40723.1"/>
    <property type="molecule type" value="Genomic_DNA"/>
</dbReference>
<evidence type="ECO:0000256" key="2">
    <source>
        <dbReference type="ARBA" id="ARBA00022552"/>
    </source>
</evidence>
<dbReference type="InterPro" id="IPR004441">
    <property type="entry name" value="rRNA_MeTrfase_TrmH"/>
</dbReference>
<evidence type="ECO:0000256" key="6">
    <source>
        <dbReference type="HAMAP-Rule" id="MF_01887"/>
    </source>
</evidence>
<dbReference type="InterPro" id="IPR024915">
    <property type="entry name" value="23S_rRNA_MeTrfase_RlmB"/>
</dbReference>
<keyword evidence="3 6" id="KW-0489">Methyltransferase</keyword>
<evidence type="ECO:0000313" key="8">
    <source>
        <dbReference type="EMBL" id="RDH40723.1"/>
    </source>
</evidence>
<organism evidence="8 9">
    <name type="scientific">Candidatus Aquirickettsiella gammari</name>
    <dbReference type="NCBI Taxonomy" id="2016198"/>
    <lineage>
        <taxon>Bacteria</taxon>
        <taxon>Pseudomonadati</taxon>
        <taxon>Pseudomonadota</taxon>
        <taxon>Gammaproteobacteria</taxon>
        <taxon>Legionellales</taxon>
        <taxon>Coxiellaceae</taxon>
        <taxon>Candidatus Aquirickettsiella</taxon>
    </lineage>
</organism>
<evidence type="ECO:0000256" key="4">
    <source>
        <dbReference type="ARBA" id="ARBA00022679"/>
    </source>
</evidence>
<dbReference type="EC" id="2.1.1.185" evidence="6"/>
<dbReference type="InterPro" id="IPR029064">
    <property type="entry name" value="Ribosomal_eL30-like_sf"/>
</dbReference>
<comment type="similarity">
    <text evidence="6">Belongs to the class IV-like SAM-binding methyltransferase superfamily. RNA methyltransferase TrmH family. RlmB subfamily.</text>
</comment>
<dbReference type="Pfam" id="PF08032">
    <property type="entry name" value="SpoU_sub_bind"/>
    <property type="match status" value="1"/>
</dbReference>
<dbReference type="PANTHER" id="PTHR46429:SF1">
    <property type="entry name" value="23S RRNA (GUANOSINE-2'-O-)-METHYLTRANSFERASE RLMB"/>
    <property type="match status" value="1"/>
</dbReference>
<dbReference type="Gene3D" id="3.40.1280.10">
    <property type="match status" value="1"/>
</dbReference>
<comment type="function">
    <text evidence="6">Specifically methylates the ribose of guanosine 2251 in 23S rRNA.</text>
</comment>
<keyword evidence="2 6" id="KW-0698">rRNA processing</keyword>
<dbReference type="Pfam" id="PF00588">
    <property type="entry name" value="SpoU_methylase"/>
    <property type="match status" value="1"/>
</dbReference>
<name>A0A370CIV8_9COXI</name>
<dbReference type="InterPro" id="IPR029026">
    <property type="entry name" value="tRNA_m1G_MTases_N"/>
</dbReference>
<evidence type="ECO:0000313" key="9">
    <source>
        <dbReference type="Proteomes" id="UP000226429"/>
    </source>
</evidence>
<feature type="binding site" evidence="6">
    <location>
        <position position="241"/>
    </location>
    <ligand>
        <name>S-adenosyl-L-methionine</name>
        <dbReference type="ChEBI" id="CHEBI:59789"/>
    </ligand>
</feature>
<feature type="binding site" evidence="6">
    <location>
        <position position="212"/>
    </location>
    <ligand>
        <name>S-adenosyl-L-methionine</name>
        <dbReference type="ChEBI" id="CHEBI:59789"/>
    </ligand>
</feature>
<protein>
    <recommendedName>
        <fullName evidence="6">23S rRNA (guanosine-2'-O-)-methyltransferase RlmB</fullName>
        <ecNumber evidence="6">2.1.1.185</ecNumber>
    </recommendedName>
    <alternativeName>
        <fullName evidence="6">23S rRNA (guanosine2251 2'-O)-methyltransferase</fullName>
    </alternativeName>
    <alternativeName>
        <fullName evidence="6">23S rRNA Gm2251 2'-O-methyltransferase</fullName>
    </alternativeName>
</protein>
<dbReference type="InterPro" id="IPR001537">
    <property type="entry name" value="SpoU_MeTrfase"/>
</dbReference>
<dbReference type="GO" id="GO:0070039">
    <property type="term" value="F:rRNA (guanosine-2'-O-)-methyltransferase activity"/>
    <property type="evidence" value="ECO:0007669"/>
    <property type="project" value="UniProtKB-UniRule"/>
</dbReference>
<dbReference type="AlphaFoldDB" id="A0A370CIV8"/>
<dbReference type="PANTHER" id="PTHR46429">
    <property type="entry name" value="23S RRNA (GUANOSINE-2'-O-)-METHYLTRANSFERASE RLMB"/>
    <property type="match status" value="1"/>
</dbReference>
<evidence type="ECO:0000259" key="7">
    <source>
        <dbReference type="SMART" id="SM00967"/>
    </source>
</evidence>